<organism evidence="14 15">
    <name type="scientific">Fusarium oxysporum</name>
    <name type="common">Fusarium vascular wilt</name>
    <dbReference type="NCBI Taxonomy" id="5507"/>
    <lineage>
        <taxon>Eukaryota</taxon>
        <taxon>Fungi</taxon>
        <taxon>Dikarya</taxon>
        <taxon>Ascomycota</taxon>
        <taxon>Pezizomycotina</taxon>
        <taxon>Sordariomycetes</taxon>
        <taxon>Hypocreomycetidae</taxon>
        <taxon>Hypocreales</taxon>
        <taxon>Nectriaceae</taxon>
        <taxon>Fusarium</taxon>
        <taxon>Fusarium oxysporum species complex</taxon>
    </lineage>
</organism>
<dbReference type="InterPro" id="IPR002938">
    <property type="entry name" value="FAD-bd"/>
</dbReference>
<dbReference type="VEuPathDB" id="FungiDB:FOXG_07457"/>
<reference evidence="15" key="1">
    <citation type="submission" date="2016-09" db="EMBL/GenBank/DDBJ databases">
        <authorList>
            <person name="Guldener U."/>
        </authorList>
    </citation>
    <scope>NUCLEOTIDE SEQUENCE [LARGE SCALE GENOMIC DNA]</scope>
    <source>
        <strain evidence="15">V64-1</strain>
    </source>
</reference>
<feature type="transmembrane region" description="Helical" evidence="12">
    <location>
        <begin position="678"/>
        <end position="699"/>
    </location>
</feature>
<evidence type="ECO:0000256" key="1">
    <source>
        <dbReference type="ARBA" id="ARBA00001974"/>
    </source>
</evidence>
<evidence type="ECO:0000256" key="7">
    <source>
        <dbReference type="ARBA" id="ARBA00022989"/>
    </source>
</evidence>
<dbReference type="InterPro" id="IPR050562">
    <property type="entry name" value="FAD_mOase_fung"/>
</dbReference>
<dbReference type="PRINTS" id="PR00420">
    <property type="entry name" value="RNGMNOXGNASE"/>
</dbReference>
<dbReference type="GO" id="GO:0016020">
    <property type="term" value="C:membrane"/>
    <property type="evidence" value="ECO:0007669"/>
    <property type="project" value="UniProtKB-SubCell"/>
</dbReference>
<evidence type="ECO:0000256" key="9">
    <source>
        <dbReference type="ARBA" id="ARBA00023033"/>
    </source>
</evidence>
<name>A0A2H3T1H2_FUSOX</name>
<keyword evidence="9" id="KW-0503">Monooxygenase</keyword>
<evidence type="ECO:0000256" key="11">
    <source>
        <dbReference type="SAM" id="MobiDB-lite"/>
    </source>
</evidence>
<evidence type="ECO:0000256" key="3">
    <source>
        <dbReference type="ARBA" id="ARBA00007992"/>
    </source>
</evidence>
<keyword evidence="7 12" id="KW-1133">Transmembrane helix</keyword>
<evidence type="ECO:0000256" key="10">
    <source>
        <dbReference type="ARBA" id="ARBA00023136"/>
    </source>
</evidence>
<gene>
    <name evidence="14" type="ORF">FRV6_06749</name>
</gene>
<dbReference type="Pfam" id="PF01494">
    <property type="entry name" value="FAD_binding_3"/>
    <property type="match status" value="1"/>
</dbReference>
<evidence type="ECO:0000256" key="5">
    <source>
        <dbReference type="ARBA" id="ARBA00022692"/>
    </source>
</evidence>
<keyword evidence="8" id="KW-0560">Oxidoreductase</keyword>
<keyword evidence="5 12" id="KW-0812">Transmembrane</keyword>
<accession>A0A2H3T1H2</accession>
<evidence type="ECO:0000256" key="6">
    <source>
        <dbReference type="ARBA" id="ARBA00022827"/>
    </source>
</evidence>
<evidence type="ECO:0000256" key="2">
    <source>
        <dbReference type="ARBA" id="ARBA00004370"/>
    </source>
</evidence>
<dbReference type="GO" id="GO:0071949">
    <property type="term" value="F:FAD binding"/>
    <property type="evidence" value="ECO:0007669"/>
    <property type="project" value="InterPro"/>
</dbReference>
<dbReference type="EMBL" id="FMJY01000003">
    <property type="protein sequence ID" value="SCO82536.1"/>
    <property type="molecule type" value="Genomic_DNA"/>
</dbReference>
<keyword evidence="4" id="KW-0285">Flavoprotein</keyword>
<comment type="cofactor">
    <cofactor evidence="1">
        <name>FAD</name>
        <dbReference type="ChEBI" id="CHEBI:57692"/>
    </cofactor>
</comment>
<feature type="domain" description="FAD-binding" evidence="13">
    <location>
        <begin position="8"/>
        <end position="338"/>
    </location>
</feature>
<dbReference type="PANTHER" id="PTHR47356:SF2">
    <property type="entry name" value="FAD-BINDING DOMAIN-CONTAINING PROTEIN-RELATED"/>
    <property type="match status" value="1"/>
</dbReference>
<comment type="subcellular location">
    <subcellularLocation>
        <location evidence="2">Membrane</location>
    </subcellularLocation>
</comment>
<dbReference type="VEuPathDB" id="FungiDB:HZS61_011813"/>
<feature type="transmembrane region" description="Helical" evidence="12">
    <location>
        <begin position="564"/>
        <end position="583"/>
    </location>
</feature>
<keyword evidence="6" id="KW-0274">FAD</keyword>
<protein>
    <submittedName>
        <fullName evidence="14">Related to hydroxylase</fullName>
    </submittedName>
</protein>
<sequence>MKNISERTVIIAGGGISGLSLASMLERAGIGYVLLESHDKIAPQVGASIGLQSSGLRILDQLGCADELMSLVDIPLNNTYLRYPDGSVIRHHSSVQDHLIERHGYPTIFIDRQMLMQVLYDKLESKASVYPGQKVVSVLELHNGIQVTTDKGRVFEGDILVGADGIYSTVRKEMWRIANETSPRYFPADEWSSVPCYYKCIFGISRPIEELAKGSHYVYNGNFSYLVLVGPGGKFYWFLFVKLLVTLYGHDILRYTKVDEEKLALQHASDQITTQVTFGQLYAARTSSTLTPLHEYVFEKWHYNRIITIGDAAHKFEPLTGHGGNSAIETAASLVNHLTSDECADWSNAQIEAAFTAVQDERFERVQWLVNDAHKTQQMQAMATPFLATIGPVLARLTNTQTVLQLGARKIIGATRIKGIPVPQREHTIPFNDELPCRPLSWSWLPIGLGVLSQAALFRLATQILGPLEIPTTFGGEPLVKYYTGFRIVDKILKNLVAVFGVPLASNNMAANLQWVSFTPLLLSTTLDWTLESYRVGSKGFITSFSSIFSTIYQVKAVGRIAPLYHLISVCEHIFGGFISSISDRLVEKEVVESFVPSITLGYIIPTALMLWPFKNKATWQRFTALWQPFPIYVGLMTSGLSTILSRHRARNAATQTRPKTSKESCGPRKRKAETHSLLRSVYAVGTAATALVHFYTLYRIASSPNLSLSGVFGSIRYLVSGASPSDPAGRIHVFLQRDMFMNAASVLANSFYRTLDLRRLGYITSKEALTASLAVLVAQPVLGPAAAHIGFLGWREEVFMRIDRRISACK</sequence>
<evidence type="ECO:0000313" key="14">
    <source>
        <dbReference type="EMBL" id="SCO82536.1"/>
    </source>
</evidence>
<dbReference type="InterPro" id="IPR036188">
    <property type="entry name" value="FAD/NAD-bd_sf"/>
</dbReference>
<dbReference type="VEuPathDB" id="FungiDB:FOC1_g10004028"/>
<evidence type="ECO:0000256" key="4">
    <source>
        <dbReference type="ARBA" id="ARBA00022630"/>
    </source>
</evidence>
<dbReference type="SUPFAM" id="SSF51905">
    <property type="entry name" value="FAD/NAD(P)-binding domain"/>
    <property type="match status" value="1"/>
</dbReference>
<feature type="transmembrane region" description="Helical" evidence="12">
    <location>
        <begin position="626"/>
        <end position="645"/>
    </location>
</feature>
<dbReference type="OrthoDB" id="16820at2759"/>
<dbReference type="VEuPathDB" id="FungiDB:FOIG_16057"/>
<dbReference type="GO" id="GO:0004497">
    <property type="term" value="F:monooxygenase activity"/>
    <property type="evidence" value="ECO:0007669"/>
    <property type="project" value="UniProtKB-KW"/>
</dbReference>
<proteinExistence type="inferred from homology"/>
<dbReference type="VEuPathDB" id="FungiDB:FOC4_g10012319"/>
<dbReference type="VEuPathDB" id="FungiDB:FOMG_04408"/>
<dbReference type="AlphaFoldDB" id="A0A2H3T1H2"/>
<evidence type="ECO:0000256" key="12">
    <source>
        <dbReference type="SAM" id="Phobius"/>
    </source>
</evidence>
<keyword evidence="10 12" id="KW-0472">Membrane</keyword>
<dbReference type="Gene3D" id="3.50.50.60">
    <property type="entry name" value="FAD/NAD(P)-binding domain"/>
    <property type="match status" value="1"/>
</dbReference>
<dbReference type="PANTHER" id="PTHR47356">
    <property type="entry name" value="FAD-DEPENDENT MONOOXYGENASE ASQG-RELATED"/>
    <property type="match status" value="1"/>
</dbReference>
<dbReference type="Proteomes" id="UP000219369">
    <property type="component" value="Unassembled WGS sequence"/>
</dbReference>
<comment type="similarity">
    <text evidence="3">Belongs to the paxM FAD-dependent monooxygenase family.</text>
</comment>
<dbReference type="VEuPathDB" id="FungiDB:FOZG_04311"/>
<evidence type="ECO:0000313" key="15">
    <source>
        <dbReference type="Proteomes" id="UP000219369"/>
    </source>
</evidence>
<evidence type="ECO:0000259" key="13">
    <source>
        <dbReference type="Pfam" id="PF01494"/>
    </source>
</evidence>
<feature type="transmembrane region" description="Helical" evidence="12">
    <location>
        <begin position="595"/>
        <end position="614"/>
    </location>
</feature>
<evidence type="ECO:0000256" key="8">
    <source>
        <dbReference type="ARBA" id="ARBA00023002"/>
    </source>
</evidence>
<feature type="region of interest" description="Disordered" evidence="11">
    <location>
        <begin position="650"/>
        <end position="673"/>
    </location>
</feature>